<dbReference type="AlphaFoldDB" id="A0A2B9DII3"/>
<evidence type="ECO:0000313" key="2">
    <source>
        <dbReference type="Proteomes" id="UP000222054"/>
    </source>
</evidence>
<gene>
    <name evidence="1" type="ORF">CN958_30815</name>
</gene>
<comment type="caution">
    <text evidence="1">The sequence shown here is derived from an EMBL/GenBank/DDBJ whole genome shotgun (WGS) entry which is preliminary data.</text>
</comment>
<dbReference type="Proteomes" id="UP000222054">
    <property type="component" value="Unassembled WGS sequence"/>
</dbReference>
<sequence length="81" mass="9754">MYKGRESMHNPFLIYHSPYYDHQYVKIIIDPMYMQVSPAVVPLQVQQAMVHTHPILFGPSFYENPYFKHFHYHVKAQVWEG</sequence>
<evidence type="ECO:0000313" key="1">
    <source>
        <dbReference type="EMBL" id="PGM87296.1"/>
    </source>
</evidence>
<dbReference type="EMBL" id="NUHO01000249">
    <property type="protein sequence ID" value="PGM87296.1"/>
    <property type="molecule type" value="Genomic_DNA"/>
</dbReference>
<protein>
    <submittedName>
        <fullName evidence="1">Uncharacterized protein</fullName>
    </submittedName>
</protein>
<reference evidence="1 2" key="1">
    <citation type="submission" date="2017-09" db="EMBL/GenBank/DDBJ databases">
        <title>Large-scale bioinformatics analysis of Bacillus genomes uncovers conserved roles of natural products in bacterial physiology.</title>
        <authorList>
            <consortium name="Agbiome Team Llc"/>
            <person name="Bleich R.M."/>
            <person name="Grubbs K.J."/>
            <person name="Santa Maria K.C."/>
            <person name="Allen S.E."/>
            <person name="Farag S."/>
            <person name="Shank E.A."/>
            <person name="Bowers A."/>
        </authorList>
    </citation>
    <scope>NUCLEOTIDE SEQUENCE [LARGE SCALE GENOMIC DNA]</scope>
    <source>
        <strain evidence="1 2">AFS053130</strain>
    </source>
</reference>
<accession>A0A2B9DII3</accession>
<organism evidence="1 2">
    <name type="scientific">Bacillus cereus</name>
    <dbReference type="NCBI Taxonomy" id="1396"/>
    <lineage>
        <taxon>Bacteria</taxon>
        <taxon>Bacillati</taxon>
        <taxon>Bacillota</taxon>
        <taxon>Bacilli</taxon>
        <taxon>Bacillales</taxon>
        <taxon>Bacillaceae</taxon>
        <taxon>Bacillus</taxon>
        <taxon>Bacillus cereus group</taxon>
    </lineage>
</organism>
<proteinExistence type="predicted"/>
<name>A0A2B9DII3_BACCE</name>